<organism evidence="25 26">
    <name type="scientific">Ephemerocybe angulata</name>
    <dbReference type="NCBI Taxonomy" id="980116"/>
    <lineage>
        <taxon>Eukaryota</taxon>
        <taxon>Fungi</taxon>
        <taxon>Dikarya</taxon>
        <taxon>Basidiomycota</taxon>
        <taxon>Agaricomycotina</taxon>
        <taxon>Agaricomycetes</taxon>
        <taxon>Agaricomycetidae</taxon>
        <taxon>Agaricales</taxon>
        <taxon>Agaricineae</taxon>
        <taxon>Psathyrellaceae</taxon>
        <taxon>Ephemerocybe</taxon>
    </lineage>
</organism>
<evidence type="ECO:0000313" key="25">
    <source>
        <dbReference type="EMBL" id="KAF5335165.1"/>
    </source>
</evidence>
<dbReference type="OrthoDB" id="428734at2759"/>
<evidence type="ECO:0000256" key="9">
    <source>
        <dbReference type="ARBA" id="ARBA00022722"/>
    </source>
</evidence>
<evidence type="ECO:0000256" key="2">
    <source>
        <dbReference type="ARBA" id="ARBA00001946"/>
    </source>
</evidence>
<evidence type="ECO:0000256" key="19">
    <source>
        <dbReference type="ARBA" id="ARBA00023475"/>
    </source>
</evidence>
<evidence type="ECO:0000256" key="6">
    <source>
        <dbReference type="ARBA" id="ARBA00012161"/>
    </source>
</evidence>
<feature type="domain" description="Endonuclease/exonuclease/phosphatase" evidence="24">
    <location>
        <begin position="395"/>
        <end position="738"/>
    </location>
</feature>
<evidence type="ECO:0000256" key="20">
    <source>
        <dbReference type="ARBA" id="ARBA00030493"/>
    </source>
</evidence>
<comment type="cofactor">
    <cofactor evidence="2">
        <name>Mg(2+)</name>
        <dbReference type="ChEBI" id="CHEBI:18420"/>
    </cofactor>
</comment>
<dbReference type="GO" id="GO:0046872">
    <property type="term" value="F:metal ion binding"/>
    <property type="evidence" value="ECO:0007669"/>
    <property type="project" value="UniProtKB-KW"/>
</dbReference>
<keyword evidence="15" id="KW-0694">RNA-binding</keyword>
<keyword evidence="11" id="KW-0677">Repeat</keyword>
<comment type="similarity">
    <text evidence="5">Belongs to the CCR4/nocturin family.</text>
</comment>
<keyword evidence="16" id="KW-0805">Transcription regulation</keyword>
<comment type="caution">
    <text evidence="25">The sequence shown here is derived from an EMBL/GenBank/DDBJ whole genome shotgun (WGS) entry which is preliminary data.</text>
</comment>
<dbReference type="InterPro" id="IPR050410">
    <property type="entry name" value="CCR4/nocturin_mRNA_transcr"/>
</dbReference>
<evidence type="ECO:0000256" key="10">
    <source>
        <dbReference type="ARBA" id="ARBA00022723"/>
    </source>
</evidence>
<dbReference type="PANTHER" id="PTHR12121:SF100">
    <property type="entry name" value="POLY(A)-SPECIFIC RIBONUCLEASE"/>
    <property type="match status" value="1"/>
</dbReference>
<dbReference type="EMBL" id="JAACJK010000064">
    <property type="protein sequence ID" value="KAF5335165.1"/>
    <property type="molecule type" value="Genomic_DNA"/>
</dbReference>
<evidence type="ECO:0000256" key="11">
    <source>
        <dbReference type="ARBA" id="ARBA00022737"/>
    </source>
</evidence>
<dbReference type="InterPro" id="IPR032675">
    <property type="entry name" value="LRR_dom_sf"/>
</dbReference>
<evidence type="ECO:0000256" key="18">
    <source>
        <dbReference type="ARBA" id="ARBA00023242"/>
    </source>
</evidence>
<evidence type="ECO:0000259" key="24">
    <source>
        <dbReference type="Pfam" id="PF03372"/>
    </source>
</evidence>
<evidence type="ECO:0000256" key="4">
    <source>
        <dbReference type="ARBA" id="ARBA00004496"/>
    </source>
</evidence>
<keyword evidence="12" id="KW-0378">Hydrolase</keyword>
<feature type="region of interest" description="Disordered" evidence="23">
    <location>
        <begin position="582"/>
        <end position="616"/>
    </location>
</feature>
<keyword evidence="10" id="KW-0479">Metal-binding</keyword>
<evidence type="ECO:0000313" key="26">
    <source>
        <dbReference type="Proteomes" id="UP000541558"/>
    </source>
</evidence>
<evidence type="ECO:0000256" key="5">
    <source>
        <dbReference type="ARBA" id="ARBA00010774"/>
    </source>
</evidence>
<evidence type="ECO:0000256" key="15">
    <source>
        <dbReference type="ARBA" id="ARBA00022884"/>
    </source>
</evidence>
<feature type="region of interest" description="Disordered" evidence="23">
    <location>
        <begin position="1"/>
        <end position="20"/>
    </location>
</feature>
<dbReference type="Gene3D" id="3.80.10.10">
    <property type="entry name" value="Ribonuclease Inhibitor"/>
    <property type="match status" value="1"/>
</dbReference>
<dbReference type="GO" id="GO:0003723">
    <property type="term" value="F:RNA binding"/>
    <property type="evidence" value="ECO:0007669"/>
    <property type="project" value="UniProtKB-KW"/>
</dbReference>
<dbReference type="GO" id="GO:0004535">
    <property type="term" value="F:poly(A)-specific ribonuclease activity"/>
    <property type="evidence" value="ECO:0007669"/>
    <property type="project" value="UniProtKB-EC"/>
</dbReference>
<keyword evidence="8" id="KW-0433">Leucine-rich repeat</keyword>
<keyword evidence="7" id="KW-0963">Cytoplasm</keyword>
<dbReference type="GO" id="GO:0005634">
    <property type="term" value="C:nucleus"/>
    <property type="evidence" value="ECO:0007669"/>
    <property type="project" value="UniProtKB-SubCell"/>
</dbReference>
<dbReference type="FunFam" id="3.60.10.10:FF:000037">
    <property type="entry name" value="Glucose-repressible alcohol dehydrogenase transcriptional effector"/>
    <property type="match status" value="1"/>
</dbReference>
<evidence type="ECO:0000256" key="13">
    <source>
        <dbReference type="ARBA" id="ARBA00022839"/>
    </source>
</evidence>
<feature type="compositionally biased region" description="Polar residues" evidence="23">
    <location>
        <begin position="1"/>
        <end position="10"/>
    </location>
</feature>
<dbReference type="InterPro" id="IPR001611">
    <property type="entry name" value="Leu-rich_rpt"/>
</dbReference>
<evidence type="ECO:0000256" key="3">
    <source>
        <dbReference type="ARBA" id="ARBA00004123"/>
    </source>
</evidence>
<evidence type="ECO:0000256" key="8">
    <source>
        <dbReference type="ARBA" id="ARBA00022614"/>
    </source>
</evidence>
<dbReference type="CDD" id="cd09097">
    <property type="entry name" value="Deadenylase_CCR4"/>
    <property type="match status" value="1"/>
</dbReference>
<feature type="region of interest" description="Disordered" evidence="23">
    <location>
        <begin position="138"/>
        <end position="232"/>
    </location>
</feature>
<reference evidence="25 26" key="1">
    <citation type="journal article" date="2020" name="ISME J.">
        <title>Uncovering the hidden diversity of litter-decomposition mechanisms in mushroom-forming fungi.</title>
        <authorList>
            <person name="Floudas D."/>
            <person name="Bentzer J."/>
            <person name="Ahren D."/>
            <person name="Johansson T."/>
            <person name="Persson P."/>
            <person name="Tunlid A."/>
        </authorList>
    </citation>
    <scope>NUCLEOTIDE SEQUENCE [LARGE SCALE GENOMIC DNA]</scope>
    <source>
        <strain evidence="25 26">CBS 175.51</strain>
    </source>
</reference>
<evidence type="ECO:0000256" key="16">
    <source>
        <dbReference type="ARBA" id="ARBA00023015"/>
    </source>
</evidence>
<dbReference type="PROSITE" id="PS51450">
    <property type="entry name" value="LRR"/>
    <property type="match status" value="2"/>
</dbReference>
<dbReference type="AlphaFoldDB" id="A0A8H5C4R3"/>
<dbReference type="Gene3D" id="3.60.10.10">
    <property type="entry name" value="Endonuclease/exonuclease/phosphatase"/>
    <property type="match status" value="1"/>
</dbReference>
<keyword evidence="18" id="KW-0539">Nucleus</keyword>
<sequence length="757" mass="83240">MYYPQQSPSITHKLASHHDHSAWTRATTGAAGNHSHGILVPGQQQVGVGGPPLQSTGYQLYTNGALQQHHPGHHPMSHNPMHHHQNSLSHYPSPPNGHAQQQHQQPHLMAQGSPAGQIISPHWQQQLLKCDMIRQSRSPHHRARASAMASRTVPKSAIPITNPNSKITITSPKPEAANGRPKTFEDLSTTAASTSSEPANKSPGTPTHPSSTTAPIAEFQRPTATKPPENTWGSLDMGGVNIKNLPASSGLFSFTFLINLYLNHNALTAVPAEISKLRHLELLDLSGNALATLPPELGLLVQLKELYLFDNHLSTLPPELGCLHQLQTLGIEGNPMDSNLKAIIQKDGTSALVCYLRDNALNTPPPPQRQWKNLLSAAEREALTADPNAETFSILSFNILCERYATEKLYGYTPNWALAWAYRRNNITKEVLAHDTDVVCLQEVDIAQYEDYFVKTLGEHGYSGVYWPKSRAKMIQDEETRRAVDGCATFYKTSKFQLVEKQLVEFSSVAMQRTDFKKTDDMFNRVLGKDHIAVVSLLEEIHTGTRFIVANAHIHWDPAFSDVKLVQSALLVDEVEKAANNFAKYPPRPPASATSGSNNDPDAKPERPPPHYSDGTKIPVIICGDYNSVPSSGLYEYMSTGHLAPNHGDFLGHTYGKYTSEGLKHRLNLKSAYSTPGAGGGLNGDNHITNFTPGFKGEIDYMWFSAGNLGVNSVLEQLDQRYLDKCVGFPNAHFPSDHVALACEFRVKPPRDSTKSA</sequence>
<evidence type="ECO:0000256" key="23">
    <source>
        <dbReference type="SAM" id="MobiDB-lite"/>
    </source>
</evidence>
<comment type="catalytic activity">
    <reaction evidence="1">
        <text>Exonucleolytic cleavage of poly(A) to 5'-AMP.</text>
        <dbReference type="EC" id="3.1.13.4"/>
    </reaction>
</comment>
<keyword evidence="9" id="KW-0540">Nuclease</keyword>
<feature type="compositionally biased region" description="Low complexity" evidence="23">
    <location>
        <begin position="188"/>
        <end position="215"/>
    </location>
</feature>
<evidence type="ECO:0000256" key="17">
    <source>
        <dbReference type="ARBA" id="ARBA00023163"/>
    </source>
</evidence>
<feature type="compositionally biased region" description="Low complexity" evidence="23">
    <location>
        <begin position="98"/>
        <end position="107"/>
    </location>
</feature>
<dbReference type="InterPro" id="IPR003591">
    <property type="entry name" value="Leu-rich_rpt_typical-subtyp"/>
</dbReference>
<keyword evidence="26" id="KW-1185">Reference proteome</keyword>
<accession>A0A8H5C4R3</accession>
<dbReference type="SMART" id="SM00369">
    <property type="entry name" value="LRR_TYP"/>
    <property type="match status" value="3"/>
</dbReference>
<dbReference type="GO" id="GO:0005737">
    <property type="term" value="C:cytoplasm"/>
    <property type="evidence" value="ECO:0007669"/>
    <property type="project" value="UniProtKB-SubCell"/>
</dbReference>
<feature type="compositionally biased region" description="Basic residues" evidence="23">
    <location>
        <begin position="70"/>
        <end position="85"/>
    </location>
</feature>
<proteinExistence type="inferred from homology"/>
<name>A0A8H5C4R3_9AGAR</name>
<evidence type="ECO:0000256" key="21">
    <source>
        <dbReference type="ARBA" id="ARBA00031469"/>
    </source>
</evidence>
<dbReference type="Proteomes" id="UP000541558">
    <property type="component" value="Unassembled WGS sequence"/>
</dbReference>
<keyword evidence="14" id="KW-0460">Magnesium</keyword>
<dbReference type="Pfam" id="PF13855">
    <property type="entry name" value="LRR_8"/>
    <property type="match status" value="1"/>
</dbReference>
<dbReference type="SUPFAM" id="SSF56219">
    <property type="entry name" value="DNase I-like"/>
    <property type="match status" value="1"/>
</dbReference>
<dbReference type="Pfam" id="PF03372">
    <property type="entry name" value="Exo_endo_phos"/>
    <property type="match status" value="1"/>
</dbReference>
<evidence type="ECO:0000256" key="1">
    <source>
        <dbReference type="ARBA" id="ARBA00001663"/>
    </source>
</evidence>
<feature type="compositionally biased region" description="Polar residues" evidence="23">
    <location>
        <begin position="159"/>
        <end position="171"/>
    </location>
</feature>
<keyword evidence="13" id="KW-0269">Exonuclease</keyword>
<comment type="subcellular location">
    <subcellularLocation>
        <location evidence="4">Cytoplasm</location>
    </subcellularLocation>
    <subcellularLocation>
        <location evidence="3">Nucleus</location>
    </subcellularLocation>
</comment>
<protein>
    <recommendedName>
        <fullName evidence="19">CCR4-Not complex 3'-5'-exoribonuclease subunit Ccr4</fullName>
        <ecNumber evidence="6">3.1.13.4</ecNumber>
    </recommendedName>
    <alternativeName>
        <fullName evidence="20">Carbon catabolite repressor protein 4</fullName>
    </alternativeName>
    <alternativeName>
        <fullName evidence="21">Cytoplasmic deadenylase</fullName>
    </alternativeName>
    <alternativeName>
        <fullName evidence="22">Glucose-repressible alcohol dehydrogenase transcriptional effector</fullName>
    </alternativeName>
</protein>
<evidence type="ECO:0000256" key="7">
    <source>
        <dbReference type="ARBA" id="ARBA00022490"/>
    </source>
</evidence>
<dbReference type="SUPFAM" id="SSF52058">
    <property type="entry name" value="L domain-like"/>
    <property type="match status" value="1"/>
</dbReference>
<gene>
    <name evidence="25" type="ORF">D9611_010977</name>
</gene>
<feature type="region of interest" description="Disordered" evidence="23">
    <location>
        <begin position="66"/>
        <end position="115"/>
    </location>
</feature>
<dbReference type="EC" id="3.1.13.4" evidence="6"/>
<dbReference type="InterPro" id="IPR005135">
    <property type="entry name" value="Endo/exonuclease/phosphatase"/>
</dbReference>
<dbReference type="PANTHER" id="PTHR12121">
    <property type="entry name" value="CARBON CATABOLITE REPRESSOR PROTEIN 4"/>
    <property type="match status" value="1"/>
</dbReference>
<keyword evidence="17" id="KW-0804">Transcription</keyword>
<evidence type="ECO:0000256" key="12">
    <source>
        <dbReference type="ARBA" id="ARBA00022801"/>
    </source>
</evidence>
<dbReference type="InterPro" id="IPR036691">
    <property type="entry name" value="Endo/exonu/phosph_ase_sf"/>
</dbReference>
<evidence type="ECO:0000256" key="14">
    <source>
        <dbReference type="ARBA" id="ARBA00022842"/>
    </source>
</evidence>
<evidence type="ECO:0000256" key="22">
    <source>
        <dbReference type="ARBA" id="ARBA00033317"/>
    </source>
</evidence>